<proteinExistence type="predicted"/>
<sequence>MLDAISLHHRRASHLEPASARSTMQGAAPAKSSPIQIPQKRRPIMLSSPYTHTISPEMVFEMSPLSSDFPVCHGSFSVSASSVKGDTKFLYSIPLFPSPKRRENSELAPTRSTSSFRTTNSSPLSRNNSSGSNDVPNVKYPAPRRGHSMLDDNDLSPEPPSHASSTTKVTGFRPIKGELFETQFEDQYRPRLSPGPRRDSYTSSPWILPGKGEGSGEGSAYSQADPNPFEFERQLLRRIENQNRPRFAGLRPFCV</sequence>
<feature type="compositionally biased region" description="Low complexity" evidence="1">
    <location>
        <begin position="110"/>
        <end position="133"/>
    </location>
</feature>
<dbReference type="EMBL" id="QPFP01000086">
    <property type="protein sequence ID" value="TEB22727.1"/>
    <property type="molecule type" value="Genomic_DNA"/>
</dbReference>
<evidence type="ECO:0000313" key="3">
    <source>
        <dbReference type="Proteomes" id="UP000298030"/>
    </source>
</evidence>
<accession>A0A4Y7SLF4</accession>
<feature type="region of interest" description="Disordered" evidence="1">
    <location>
        <begin position="184"/>
        <end position="226"/>
    </location>
</feature>
<comment type="caution">
    <text evidence="2">The sequence shown here is derived from an EMBL/GenBank/DDBJ whole genome shotgun (WGS) entry which is preliminary data.</text>
</comment>
<protein>
    <submittedName>
        <fullName evidence="2">Uncharacterized protein</fullName>
    </submittedName>
</protein>
<keyword evidence="3" id="KW-1185">Reference proteome</keyword>
<organism evidence="2 3">
    <name type="scientific">Coprinellus micaceus</name>
    <name type="common">Glistening ink-cap mushroom</name>
    <name type="synonym">Coprinus micaceus</name>
    <dbReference type="NCBI Taxonomy" id="71717"/>
    <lineage>
        <taxon>Eukaryota</taxon>
        <taxon>Fungi</taxon>
        <taxon>Dikarya</taxon>
        <taxon>Basidiomycota</taxon>
        <taxon>Agaricomycotina</taxon>
        <taxon>Agaricomycetes</taxon>
        <taxon>Agaricomycetidae</taxon>
        <taxon>Agaricales</taxon>
        <taxon>Agaricineae</taxon>
        <taxon>Psathyrellaceae</taxon>
        <taxon>Coprinellus</taxon>
    </lineage>
</organism>
<dbReference type="AlphaFoldDB" id="A0A4Y7SLF4"/>
<evidence type="ECO:0000256" key="1">
    <source>
        <dbReference type="SAM" id="MobiDB-lite"/>
    </source>
</evidence>
<gene>
    <name evidence="2" type="ORF">FA13DRAFT_1740633</name>
</gene>
<evidence type="ECO:0000313" key="2">
    <source>
        <dbReference type="EMBL" id="TEB22727.1"/>
    </source>
</evidence>
<dbReference type="Proteomes" id="UP000298030">
    <property type="component" value="Unassembled WGS sequence"/>
</dbReference>
<dbReference type="OrthoDB" id="3030351at2759"/>
<feature type="region of interest" description="Disordered" evidence="1">
    <location>
        <begin position="1"/>
        <end position="35"/>
    </location>
</feature>
<name>A0A4Y7SLF4_COPMI</name>
<feature type="region of interest" description="Disordered" evidence="1">
    <location>
        <begin position="100"/>
        <end position="172"/>
    </location>
</feature>
<reference evidence="2 3" key="1">
    <citation type="journal article" date="2019" name="Nat. Ecol. Evol.">
        <title>Megaphylogeny resolves global patterns of mushroom evolution.</title>
        <authorList>
            <person name="Varga T."/>
            <person name="Krizsan K."/>
            <person name="Foldi C."/>
            <person name="Dima B."/>
            <person name="Sanchez-Garcia M."/>
            <person name="Sanchez-Ramirez S."/>
            <person name="Szollosi G.J."/>
            <person name="Szarkandi J.G."/>
            <person name="Papp V."/>
            <person name="Albert L."/>
            <person name="Andreopoulos W."/>
            <person name="Angelini C."/>
            <person name="Antonin V."/>
            <person name="Barry K.W."/>
            <person name="Bougher N.L."/>
            <person name="Buchanan P."/>
            <person name="Buyck B."/>
            <person name="Bense V."/>
            <person name="Catcheside P."/>
            <person name="Chovatia M."/>
            <person name="Cooper J."/>
            <person name="Damon W."/>
            <person name="Desjardin D."/>
            <person name="Finy P."/>
            <person name="Geml J."/>
            <person name="Haridas S."/>
            <person name="Hughes K."/>
            <person name="Justo A."/>
            <person name="Karasinski D."/>
            <person name="Kautmanova I."/>
            <person name="Kiss B."/>
            <person name="Kocsube S."/>
            <person name="Kotiranta H."/>
            <person name="LaButti K.M."/>
            <person name="Lechner B.E."/>
            <person name="Liimatainen K."/>
            <person name="Lipzen A."/>
            <person name="Lukacs Z."/>
            <person name="Mihaltcheva S."/>
            <person name="Morgado L.N."/>
            <person name="Niskanen T."/>
            <person name="Noordeloos M.E."/>
            <person name="Ohm R.A."/>
            <person name="Ortiz-Santana B."/>
            <person name="Ovrebo C."/>
            <person name="Racz N."/>
            <person name="Riley R."/>
            <person name="Savchenko A."/>
            <person name="Shiryaev A."/>
            <person name="Soop K."/>
            <person name="Spirin V."/>
            <person name="Szebenyi C."/>
            <person name="Tomsovsky M."/>
            <person name="Tulloss R.E."/>
            <person name="Uehling J."/>
            <person name="Grigoriev I.V."/>
            <person name="Vagvolgyi C."/>
            <person name="Papp T."/>
            <person name="Martin F.M."/>
            <person name="Miettinen O."/>
            <person name="Hibbett D.S."/>
            <person name="Nagy L.G."/>
        </authorList>
    </citation>
    <scope>NUCLEOTIDE SEQUENCE [LARGE SCALE GENOMIC DNA]</scope>
    <source>
        <strain evidence="2 3">FP101781</strain>
    </source>
</reference>